<keyword evidence="7" id="KW-1185">Reference proteome</keyword>
<comment type="caution">
    <text evidence="6">The sequence shown here is derived from an EMBL/GenBank/DDBJ whole genome shotgun (WGS) entry which is preliminary data.</text>
</comment>
<protein>
    <submittedName>
        <fullName evidence="6">Peptidase M14</fullName>
    </submittedName>
</protein>
<evidence type="ECO:0000259" key="5">
    <source>
        <dbReference type="Pfam" id="PF24827"/>
    </source>
</evidence>
<dbReference type="Gene3D" id="3.40.630.10">
    <property type="entry name" value="Zn peptidases"/>
    <property type="match status" value="1"/>
</dbReference>
<dbReference type="GO" id="GO:0016788">
    <property type="term" value="F:hydrolase activity, acting on ester bonds"/>
    <property type="evidence" value="ECO:0007669"/>
    <property type="project" value="InterPro"/>
</dbReference>
<keyword evidence="4" id="KW-0862">Zinc</keyword>
<reference evidence="6 7" key="1">
    <citation type="submission" date="2019-11" db="EMBL/GenBank/DDBJ databases">
        <authorList>
            <person name="Dong K."/>
        </authorList>
    </citation>
    <scope>NUCLEOTIDE SEQUENCE [LARGE SCALE GENOMIC DNA]</scope>
    <source>
        <strain evidence="6 7">NBRC 112902</strain>
    </source>
</reference>
<evidence type="ECO:0000256" key="3">
    <source>
        <dbReference type="ARBA" id="ARBA00022801"/>
    </source>
</evidence>
<keyword evidence="2" id="KW-0479">Metal-binding</keyword>
<accession>A0A844HWV0</accession>
<dbReference type="RefSeq" id="WP_155041894.1">
    <property type="nucleotide sequence ID" value="NZ_JBHGCD010000027.1"/>
</dbReference>
<sequence length="376" mass="40553">MTLPAIGERLEFPLPADAQGRVHKITAFRYGRPGSGAKAYLQAGLHADEFPGMFALHLLRPMLELAAREDRIVGEILILPQANPLGLTQRPDGFLYGRKETASGENFNRNYPDLAALLPPLQLSPDAAQNVASCRAAMCGVLDDMQPTTALEAMRHRLMLLAHDADLVLDLHADNQALPHIYTGTPLWPDALDIAAEIGARAVLLAEISGGNPFDEALSGPWWELARLYPDHPIPNACLAATLEMGSNDDVDEGLARDQAQALFRILARRGYITGETLPDLPSLACEATGLTAMAQIKSPSEGLIVYHTELGDEVAEGQLIATLLDPLGDEIPVHAETAGCLFARHSQPYGWPGKFMGKIAGRDDIASRKGLLLTD</sequence>
<dbReference type="Proteomes" id="UP000449846">
    <property type="component" value="Unassembled WGS sequence"/>
</dbReference>
<evidence type="ECO:0000313" key="6">
    <source>
        <dbReference type="EMBL" id="MTH61942.1"/>
    </source>
</evidence>
<name>A0A844HWV0_9RHOB</name>
<dbReference type="OrthoDB" id="9782876at2"/>
<gene>
    <name evidence="6" type="ORF">GL300_22355</name>
</gene>
<feature type="domain" description="Succinylglutamate desuccinylase/Aspartoacylase catalytic" evidence="5">
    <location>
        <begin position="36"/>
        <end position="224"/>
    </location>
</feature>
<dbReference type="GO" id="GO:0046872">
    <property type="term" value="F:metal ion binding"/>
    <property type="evidence" value="ECO:0007669"/>
    <property type="project" value="UniProtKB-KW"/>
</dbReference>
<proteinExistence type="predicted"/>
<dbReference type="SUPFAM" id="SSF53187">
    <property type="entry name" value="Zn-dependent exopeptidases"/>
    <property type="match status" value="1"/>
</dbReference>
<organism evidence="6 7">
    <name type="scientific">Paracoccus litorisediminis</name>
    <dbReference type="NCBI Taxonomy" id="2006130"/>
    <lineage>
        <taxon>Bacteria</taxon>
        <taxon>Pseudomonadati</taxon>
        <taxon>Pseudomonadota</taxon>
        <taxon>Alphaproteobacteria</taxon>
        <taxon>Rhodobacterales</taxon>
        <taxon>Paracoccaceae</taxon>
        <taxon>Paracoccus</taxon>
    </lineage>
</organism>
<dbReference type="AlphaFoldDB" id="A0A844HWV0"/>
<evidence type="ECO:0000256" key="2">
    <source>
        <dbReference type="ARBA" id="ARBA00022723"/>
    </source>
</evidence>
<dbReference type="CDD" id="cd06250">
    <property type="entry name" value="M14_PaAOTO_like"/>
    <property type="match status" value="1"/>
</dbReference>
<dbReference type="PANTHER" id="PTHR37326">
    <property type="entry name" value="BLL3975 PROTEIN"/>
    <property type="match status" value="1"/>
</dbReference>
<dbReference type="Pfam" id="PF24827">
    <property type="entry name" value="AstE_AspA_cat"/>
    <property type="match status" value="1"/>
</dbReference>
<evidence type="ECO:0000256" key="1">
    <source>
        <dbReference type="ARBA" id="ARBA00001947"/>
    </source>
</evidence>
<comment type="cofactor">
    <cofactor evidence="1">
        <name>Zn(2+)</name>
        <dbReference type="ChEBI" id="CHEBI:29105"/>
    </cofactor>
</comment>
<dbReference type="InterPro" id="IPR053138">
    <property type="entry name" value="N-alpha-Ac-DABA_deacetylase"/>
</dbReference>
<dbReference type="InterPro" id="IPR055438">
    <property type="entry name" value="AstE_AspA_cat"/>
</dbReference>
<evidence type="ECO:0000313" key="7">
    <source>
        <dbReference type="Proteomes" id="UP000449846"/>
    </source>
</evidence>
<evidence type="ECO:0000256" key="4">
    <source>
        <dbReference type="ARBA" id="ARBA00022833"/>
    </source>
</evidence>
<dbReference type="EMBL" id="WMIG01000023">
    <property type="protein sequence ID" value="MTH61942.1"/>
    <property type="molecule type" value="Genomic_DNA"/>
</dbReference>
<dbReference type="PANTHER" id="PTHR37326:SF1">
    <property type="entry name" value="BLL3975 PROTEIN"/>
    <property type="match status" value="1"/>
</dbReference>
<keyword evidence="3" id="KW-0378">Hydrolase</keyword>